<evidence type="ECO:0000313" key="1">
    <source>
        <dbReference type="EMBL" id="MBA8848734.1"/>
    </source>
</evidence>
<accession>A0A839EES8</accession>
<proteinExistence type="predicted"/>
<protein>
    <submittedName>
        <fullName evidence="1">Uncharacterized protein</fullName>
    </submittedName>
</protein>
<dbReference type="AlphaFoldDB" id="A0A839EES8"/>
<reference evidence="1 2" key="1">
    <citation type="submission" date="2020-07" db="EMBL/GenBank/DDBJ databases">
        <title>Sequencing the genomes of 1000 actinobacteria strains.</title>
        <authorList>
            <person name="Klenk H.-P."/>
        </authorList>
    </citation>
    <scope>NUCLEOTIDE SEQUENCE [LARGE SCALE GENOMIC DNA]</scope>
    <source>
        <strain evidence="1 2">DSM 19663</strain>
    </source>
</reference>
<gene>
    <name evidence="1" type="ORF">FHX53_002344</name>
</gene>
<evidence type="ECO:0000313" key="2">
    <source>
        <dbReference type="Proteomes" id="UP000585905"/>
    </source>
</evidence>
<sequence length="126" mass="13543">MHTIAIAAHGATRDKSSIMPMLRTSSADALTELLAATLTANGLSSLAIEGDDVIEVYGKGFELDLKHLRASGPSSVTSIKLELLPDNQRKTVELRDAVFVASVKIAVTLSRFFGVPVEIRSVPHWT</sequence>
<dbReference type="Proteomes" id="UP000585905">
    <property type="component" value="Unassembled WGS sequence"/>
</dbReference>
<comment type="caution">
    <text evidence="1">The sequence shown here is derived from an EMBL/GenBank/DDBJ whole genome shotgun (WGS) entry which is preliminary data.</text>
</comment>
<organism evidence="1 2">
    <name type="scientific">Microcella alkalica</name>
    <dbReference type="NCBI Taxonomy" id="355930"/>
    <lineage>
        <taxon>Bacteria</taxon>
        <taxon>Bacillati</taxon>
        <taxon>Actinomycetota</taxon>
        <taxon>Actinomycetes</taxon>
        <taxon>Micrococcales</taxon>
        <taxon>Microbacteriaceae</taxon>
        <taxon>Microcella</taxon>
    </lineage>
</organism>
<keyword evidence="2" id="KW-1185">Reference proteome</keyword>
<dbReference type="RefSeq" id="WP_182491496.1">
    <property type="nucleotide sequence ID" value="NZ_BAAAOV010000011.1"/>
</dbReference>
<name>A0A839EES8_9MICO</name>
<dbReference type="EMBL" id="JACGWX010000006">
    <property type="protein sequence ID" value="MBA8848734.1"/>
    <property type="molecule type" value="Genomic_DNA"/>
</dbReference>